<sequence>MFPLWRSFFALNLRLGKLSLHTGKAYSRNENEGGLLPEANRRHDPRTGNITLLLPDPGRHLLHHSSISYHKITGTCYFNSPIQQEFVKT</sequence>
<evidence type="ECO:0000313" key="3">
    <source>
        <dbReference type="Proteomes" id="UP000078532"/>
    </source>
</evidence>
<evidence type="ECO:0000313" key="2">
    <source>
        <dbReference type="EMBL" id="OAT86722.1"/>
    </source>
</evidence>
<dbReference type="STRING" id="1838280.A6M21_02585"/>
<dbReference type="Proteomes" id="UP000078532">
    <property type="component" value="Unassembled WGS sequence"/>
</dbReference>
<proteinExistence type="predicted"/>
<protein>
    <submittedName>
        <fullName evidence="2">Uncharacterized protein</fullName>
    </submittedName>
</protein>
<evidence type="ECO:0000256" key="1">
    <source>
        <dbReference type="SAM" id="MobiDB-lite"/>
    </source>
</evidence>
<dbReference type="AlphaFoldDB" id="A0A1B7LJR8"/>
<organism evidence="2 3">
    <name type="scientific">Desulfotomaculum copahuensis</name>
    <dbReference type="NCBI Taxonomy" id="1838280"/>
    <lineage>
        <taxon>Bacteria</taxon>
        <taxon>Bacillati</taxon>
        <taxon>Bacillota</taxon>
        <taxon>Clostridia</taxon>
        <taxon>Eubacteriales</taxon>
        <taxon>Desulfotomaculaceae</taxon>
        <taxon>Desulfotomaculum</taxon>
    </lineage>
</organism>
<name>A0A1B7LJR8_9FIRM</name>
<gene>
    <name evidence="2" type="ORF">A6M21_02585</name>
</gene>
<comment type="caution">
    <text evidence="2">The sequence shown here is derived from an EMBL/GenBank/DDBJ whole genome shotgun (WGS) entry which is preliminary data.</text>
</comment>
<dbReference type="EMBL" id="LYVF01000009">
    <property type="protein sequence ID" value="OAT86722.1"/>
    <property type="molecule type" value="Genomic_DNA"/>
</dbReference>
<feature type="region of interest" description="Disordered" evidence="1">
    <location>
        <begin position="29"/>
        <end position="49"/>
    </location>
</feature>
<reference evidence="2 3" key="1">
    <citation type="submission" date="2016-04" db="EMBL/GenBank/DDBJ databases">
        <authorList>
            <person name="Evans L.H."/>
            <person name="Alamgir A."/>
            <person name="Owens N."/>
            <person name="Weber N.D."/>
            <person name="Virtaneva K."/>
            <person name="Barbian K."/>
            <person name="Babar A."/>
            <person name="Rosenke K."/>
        </authorList>
    </citation>
    <scope>NUCLEOTIDE SEQUENCE [LARGE SCALE GENOMIC DNA]</scope>
    <source>
        <strain evidence="2 3">LMa1</strain>
    </source>
</reference>
<keyword evidence="3" id="KW-1185">Reference proteome</keyword>
<accession>A0A1B7LJR8</accession>